<dbReference type="InterPro" id="IPR037523">
    <property type="entry name" value="VOC_core"/>
</dbReference>
<dbReference type="AlphaFoldDB" id="A0A7X1Z9X8"/>
<proteinExistence type="predicted"/>
<dbReference type="SUPFAM" id="SSF54593">
    <property type="entry name" value="Glyoxalase/Bleomycin resistance protein/Dihydroxybiphenyl dioxygenase"/>
    <property type="match status" value="1"/>
</dbReference>
<sequence length="118" mass="12689">MIDHISLTVADVAKSKKFYDAALAPLGFVEVAANENFVMYRHADGSVFGVSKGIAAPIHFAFGAPTHDAVKEFYDEALAFGGTDNGAPGIREKYAPTYYAAFVIDPDGYRIEAVCHAK</sequence>
<name>A0A7X1Z9X8_9LACT</name>
<dbReference type="Gene3D" id="3.10.180.10">
    <property type="entry name" value="2,3-Dihydroxybiphenyl 1,2-Dioxygenase, domain 1"/>
    <property type="match status" value="1"/>
</dbReference>
<dbReference type="CDD" id="cd07262">
    <property type="entry name" value="VOC_like"/>
    <property type="match status" value="1"/>
</dbReference>
<dbReference type="PANTHER" id="PTHR35006:SF2">
    <property type="entry name" value="GLYOXALASE FAMILY PROTEIN (AFU_ORTHOLOGUE AFUA_5G14830)"/>
    <property type="match status" value="1"/>
</dbReference>
<keyword evidence="3" id="KW-1185">Reference proteome</keyword>
<comment type="caution">
    <text evidence="2">The sequence shown here is derived from an EMBL/GenBank/DDBJ whole genome shotgun (WGS) entry which is preliminary data.</text>
</comment>
<dbReference type="Pfam" id="PF00903">
    <property type="entry name" value="Glyoxalase"/>
    <property type="match status" value="1"/>
</dbReference>
<dbReference type="RefSeq" id="WP_343030321.1">
    <property type="nucleotide sequence ID" value="NZ_CAXYUY010000007.1"/>
</dbReference>
<evidence type="ECO:0000259" key="1">
    <source>
        <dbReference type="PROSITE" id="PS51819"/>
    </source>
</evidence>
<dbReference type="Proteomes" id="UP000439550">
    <property type="component" value="Unassembled WGS sequence"/>
</dbReference>
<evidence type="ECO:0000313" key="2">
    <source>
        <dbReference type="EMBL" id="MQW39466.1"/>
    </source>
</evidence>
<organism evidence="2 3">
    <name type="scientific">Lactococcus hircilactis</name>
    <dbReference type="NCBI Taxonomy" id="1494462"/>
    <lineage>
        <taxon>Bacteria</taxon>
        <taxon>Bacillati</taxon>
        <taxon>Bacillota</taxon>
        <taxon>Bacilli</taxon>
        <taxon>Lactobacillales</taxon>
        <taxon>Streptococcaceae</taxon>
        <taxon>Lactococcus</taxon>
    </lineage>
</organism>
<reference evidence="2 3" key="1">
    <citation type="submission" date="2019-10" db="EMBL/GenBank/DDBJ databases">
        <authorList>
            <person name="Dong K."/>
        </authorList>
    </citation>
    <scope>NUCLEOTIDE SEQUENCE [LARGE SCALE GENOMIC DNA]</scope>
    <source>
        <strain evidence="2 3">DSM 28960</strain>
    </source>
</reference>
<dbReference type="EMBL" id="WITJ01000007">
    <property type="protein sequence ID" value="MQW39466.1"/>
    <property type="molecule type" value="Genomic_DNA"/>
</dbReference>
<gene>
    <name evidence="2" type="ORF">GHI93_05875</name>
</gene>
<protein>
    <submittedName>
        <fullName evidence="2">VOC family protein</fullName>
    </submittedName>
</protein>
<dbReference type="PROSITE" id="PS51819">
    <property type="entry name" value="VOC"/>
    <property type="match status" value="1"/>
</dbReference>
<feature type="domain" description="VOC" evidence="1">
    <location>
        <begin position="1"/>
        <end position="116"/>
    </location>
</feature>
<accession>A0A7X1Z9X8</accession>
<evidence type="ECO:0000313" key="3">
    <source>
        <dbReference type="Proteomes" id="UP000439550"/>
    </source>
</evidence>
<dbReference type="InterPro" id="IPR004360">
    <property type="entry name" value="Glyas_Fos-R_dOase_dom"/>
</dbReference>
<dbReference type="InterPro" id="IPR029068">
    <property type="entry name" value="Glyas_Bleomycin-R_OHBP_Dase"/>
</dbReference>
<dbReference type="PANTHER" id="PTHR35006">
    <property type="entry name" value="GLYOXALASE FAMILY PROTEIN (AFU_ORTHOLOGUE AFUA_5G14830)"/>
    <property type="match status" value="1"/>
</dbReference>